<dbReference type="OrthoDB" id="9776552at2"/>
<dbReference type="InterPro" id="IPR050640">
    <property type="entry name" value="Bact_2-comp_sensor_kinase"/>
</dbReference>
<dbReference type="InterPro" id="IPR033479">
    <property type="entry name" value="dCache_1"/>
</dbReference>
<keyword evidence="5 6" id="KW-0472">Membrane</keyword>
<keyword evidence="8" id="KW-0808">Transferase</keyword>
<dbReference type="Gene3D" id="3.30.565.10">
    <property type="entry name" value="Histidine kinase-like ATPase, C-terminal domain"/>
    <property type="match status" value="1"/>
</dbReference>
<keyword evidence="4 6" id="KW-1133">Transmembrane helix</keyword>
<keyword evidence="8" id="KW-0418">Kinase</keyword>
<dbReference type="Pfam" id="PF06580">
    <property type="entry name" value="His_kinase"/>
    <property type="match status" value="1"/>
</dbReference>
<dbReference type="GO" id="GO:0000155">
    <property type="term" value="F:phosphorelay sensor kinase activity"/>
    <property type="evidence" value="ECO:0007669"/>
    <property type="project" value="InterPro"/>
</dbReference>
<proteinExistence type="predicted"/>
<name>A0A4Q9DQJ9_9BACL</name>
<evidence type="ECO:0000256" key="4">
    <source>
        <dbReference type="ARBA" id="ARBA00022989"/>
    </source>
</evidence>
<dbReference type="EMBL" id="SIRE01000016">
    <property type="protein sequence ID" value="TBL75683.1"/>
    <property type="molecule type" value="Genomic_DNA"/>
</dbReference>
<evidence type="ECO:0000256" key="5">
    <source>
        <dbReference type="ARBA" id="ARBA00023136"/>
    </source>
</evidence>
<dbReference type="SMART" id="SM00387">
    <property type="entry name" value="HATPase_c"/>
    <property type="match status" value="1"/>
</dbReference>
<keyword evidence="9" id="KW-1185">Reference proteome</keyword>
<evidence type="ECO:0000259" key="7">
    <source>
        <dbReference type="SMART" id="SM00387"/>
    </source>
</evidence>
<comment type="subcellular location">
    <subcellularLocation>
        <location evidence="1">Cell membrane</location>
        <topology evidence="1">Multi-pass membrane protein</topology>
    </subcellularLocation>
</comment>
<dbReference type="InterPro" id="IPR010559">
    <property type="entry name" value="Sig_transdc_His_kin_internal"/>
</dbReference>
<feature type="domain" description="Histidine kinase/HSP90-like ATPase" evidence="7">
    <location>
        <begin position="500"/>
        <end position="606"/>
    </location>
</feature>
<dbReference type="PANTHER" id="PTHR34220">
    <property type="entry name" value="SENSOR HISTIDINE KINASE YPDA"/>
    <property type="match status" value="1"/>
</dbReference>
<dbReference type="InterPro" id="IPR036890">
    <property type="entry name" value="HATPase_C_sf"/>
</dbReference>
<protein>
    <submittedName>
        <fullName evidence="8">Sensor histidine kinase</fullName>
    </submittedName>
</protein>
<feature type="transmembrane region" description="Helical" evidence="6">
    <location>
        <begin position="25"/>
        <end position="46"/>
    </location>
</feature>
<feature type="transmembrane region" description="Helical" evidence="6">
    <location>
        <begin position="317"/>
        <end position="342"/>
    </location>
</feature>
<dbReference type="PANTHER" id="PTHR34220:SF7">
    <property type="entry name" value="SENSOR HISTIDINE KINASE YPDA"/>
    <property type="match status" value="1"/>
</dbReference>
<dbReference type="Proteomes" id="UP000293142">
    <property type="component" value="Unassembled WGS sequence"/>
</dbReference>
<reference evidence="8 9" key="1">
    <citation type="submission" date="2019-02" db="EMBL/GenBank/DDBJ databases">
        <title>Paenibacillus sp. nov., isolated from surface-sterilized tissue of Thalictrum simplex L.</title>
        <authorList>
            <person name="Tuo L."/>
        </authorList>
    </citation>
    <scope>NUCLEOTIDE SEQUENCE [LARGE SCALE GENOMIC DNA]</scope>
    <source>
        <strain evidence="8 9">N2SHLJ1</strain>
    </source>
</reference>
<accession>A0A4Q9DQJ9</accession>
<evidence type="ECO:0000256" key="1">
    <source>
        <dbReference type="ARBA" id="ARBA00004651"/>
    </source>
</evidence>
<gene>
    <name evidence="8" type="ORF">EYB31_22065</name>
</gene>
<keyword evidence="3 6" id="KW-0812">Transmembrane</keyword>
<dbReference type="Pfam" id="PF02518">
    <property type="entry name" value="HATPase_c"/>
    <property type="match status" value="1"/>
</dbReference>
<keyword evidence="2" id="KW-1003">Cell membrane</keyword>
<dbReference type="Pfam" id="PF02743">
    <property type="entry name" value="dCache_1"/>
    <property type="match status" value="1"/>
</dbReference>
<dbReference type="GO" id="GO:0005886">
    <property type="term" value="C:plasma membrane"/>
    <property type="evidence" value="ECO:0007669"/>
    <property type="project" value="UniProtKB-SubCell"/>
</dbReference>
<dbReference type="Gene3D" id="3.30.450.20">
    <property type="entry name" value="PAS domain"/>
    <property type="match status" value="1"/>
</dbReference>
<dbReference type="InterPro" id="IPR003594">
    <property type="entry name" value="HATPase_dom"/>
</dbReference>
<dbReference type="SUPFAM" id="SSF55874">
    <property type="entry name" value="ATPase domain of HSP90 chaperone/DNA topoisomerase II/histidine kinase"/>
    <property type="match status" value="1"/>
</dbReference>
<evidence type="ECO:0000313" key="9">
    <source>
        <dbReference type="Proteomes" id="UP000293142"/>
    </source>
</evidence>
<evidence type="ECO:0000313" key="8">
    <source>
        <dbReference type="EMBL" id="TBL75683.1"/>
    </source>
</evidence>
<comment type="caution">
    <text evidence="8">The sequence shown here is derived from an EMBL/GenBank/DDBJ whole genome shotgun (WGS) entry which is preliminary data.</text>
</comment>
<evidence type="ECO:0000256" key="2">
    <source>
        <dbReference type="ARBA" id="ARBA00022475"/>
    </source>
</evidence>
<evidence type="ECO:0000256" key="3">
    <source>
        <dbReference type="ARBA" id="ARBA00022692"/>
    </source>
</evidence>
<dbReference type="CDD" id="cd12912">
    <property type="entry name" value="PDC2_MCP_like"/>
    <property type="match status" value="1"/>
</dbReference>
<organism evidence="8 9">
    <name type="scientific">Paenibacillus thalictri</name>
    <dbReference type="NCBI Taxonomy" id="2527873"/>
    <lineage>
        <taxon>Bacteria</taxon>
        <taxon>Bacillati</taxon>
        <taxon>Bacillota</taxon>
        <taxon>Bacilli</taxon>
        <taxon>Bacillales</taxon>
        <taxon>Paenibacillaceae</taxon>
        <taxon>Paenibacillus</taxon>
    </lineage>
</organism>
<dbReference type="AlphaFoldDB" id="A0A4Q9DQJ9"/>
<evidence type="ECO:0000256" key="6">
    <source>
        <dbReference type="SAM" id="Phobius"/>
    </source>
</evidence>
<sequence>MTAGGWDVNGLKFGKMLPNRQNQTWRLAVLSMLILVPFYIVSFFFYQRTVAELHKEVNAFLLETLTQLEMNISYKLNAIRDMSNVVAVPELRQYLSKNDAGEIEENIGQQISDYHSLENLIELNLKKNSDIDNIRLFVDNRYMFSREKVRFFQIDQLAAEPWYRQWISENKQMLWKSTYMERLPSVATTNEHIFSAVRLVHPMENLEDIVGVLFIDVTENRLYSMISSLTQRTNGRAYIVDQDGYIISAADKSQIGKPLVESGRWKEIGSEPEGFATIAIDETSMVVVHKQIPVTGWHIVDAIPENMLQQSISRYRIALNFITVVFVIIVLLLSISSIYAIISGKITLSIRRINRAMKSHTPEYMGSQAHANNGIGKLELSIHQMIDTIRNLTEQSYEAKLRVKEAQLKVLQAQINPHFLYNTLDTIKWMALRKQTDQLGSLVDSLAEYYRRSLNKGEEIVTLAYELKLVQVYLDIQQLRTDQPFHYELSIHESLNDCLIPKLIIQPVIENALQHGIWHREDRSGSIYLQVSSTNGQLTVSVTDNGVGMSDSKIKQITSGLTKEGNYGLYNVNERIRLFFGEQYGIDIKSEADKGTVVTLRLAVKL</sequence>